<evidence type="ECO:0000313" key="1">
    <source>
        <dbReference type="EMBL" id="KAL0912531.1"/>
    </source>
</evidence>
<dbReference type="Proteomes" id="UP001552299">
    <property type="component" value="Unassembled WGS sequence"/>
</dbReference>
<name>A0ABD0UQB9_DENTH</name>
<gene>
    <name evidence="1" type="ORF">M5K25_018509</name>
</gene>
<keyword evidence="2" id="KW-1185">Reference proteome</keyword>
<reference evidence="1 2" key="1">
    <citation type="journal article" date="2024" name="Plant Biotechnol. J.">
        <title>Dendrobium thyrsiflorum genome and its molecular insights into genes involved in important horticultural traits.</title>
        <authorList>
            <person name="Chen B."/>
            <person name="Wang J.Y."/>
            <person name="Zheng P.J."/>
            <person name="Li K.L."/>
            <person name="Liang Y.M."/>
            <person name="Chen X.F."/>
            <person name="Zhang C."/>
            <person name="Zhao X."/>
            <person name="He X."/>
            <person name="Zhang G.Q."/>
            <person name="Liu Z.J."/>
            <person name="Xu Q."/>
        </authorList>
    </citation>
    <scope>NUCLEOTIDE SEQUENCE [LARGE SCALE GENOMIC DNA]</scope>
    <source>
        <strain evidence="1">GZMU011</strain>
    </source>
</reference>
<protein>
    <submittedName>
        <fullName evidence="1">Uncharacterized protein</fullName>
    </submittedName>
</protein>
<evidence type="ECO:0000313" key="2">
    <source>
        <dbReference type="Proteomes" id="UP001552299"/>
    </source>
</evidence>
<proteinExistence type="predicted"/>
<dbReference type="AlphaFoldDB" id="A0ABD0UQB9"/>
<accession>A0ABD0UQB9</accession>
<comment type="caution">
    <text evidence="1">The sequence shown here is derived from an EMBL/GenBank/DDBJ whole genome shotgun (WGS) entry which is preliminary data.</text>
</comment>
<dbReference type="EMBL" id="JANQDX010000014">
    <property type="protein sequence ID" value="KAL0912531.1"/>
    <property type="molecule type" value="Genomic_DNA"/>
</dbReference>
<sequence>MVNGINGVNPQATFALGTGNRIPRDKVHFISNRIAMQEEFGTHSRDSITTAFRRENETQSLAHETEFASGKMELSFSCSLRVGRQESGRENETARKQRWEDAGSKLGLDELFSLLHTLASSASPVAFVALRRRSSALLLWVCRHPSLLGSRQQRLRASAPDLYIEREAAVSSHQRRNGTEEEDLYIL</sequence>
<organism evidence="1 2">
    <name type="scientific">Dendrobium thyrsiflorum</name>
    <name type="common">Pinecone-like raceme dendrobium</name>
    <name type="synonym">Orchid</name>
    <dbReference type="NCBI Taxonomy" id="117978"/>
    <lineage>
        <taxon>Eukaryota</taxon>
        <taxon>Viridiplantae</taxon>
        <taxon>Streptophyta</taxon>
        <taxon>Embryophyta</taxon>
        <taxon>Tracheophyta</taxon>
        <taxon>Spermatophyta</taxon>
        <taxon>Magnoliopsida</taxon>
        <taxon>Liliopsida</taxon>
        <taxon>Asparagales</taxon>
        <taxon>Orchidaceae</taxon>
        <taxon>Epidendroideae</taxon>
        <taxon>Malaxideae</taxon>
        <taxon>Dendrobiinae</taxon>
        <taxon>Dendrobium</taxon>
    </lineage>
</organism>